<organism evidence="1">
    <name type="scientific">marine sediment metagenome</name>
    <dbReference type="NCBI Taxonomy" id="412755"/>
    <lineage>
        <taxon>unclassified sequences</taxon>
        <taxon>metagenomes</taxon>
        <taxon>ecological metagenomes</taxon>
    </lineage>
</organism>
<sequence length="61" mass="6861">MGKDWWLEMVEMDELDEKILKTMARGVGVGARPTDLAKALSKSRSTINLRVENLEEKGVIT</sequence>
<dbReference type="EMBL" id="BARV01021693">
    <property type="protein sequence ID" value="GAI26560.1"/>
    <property type="molecule type" value="Genomic_DNA"/>
</dbReference>
<dbReference type="SUPFAM" id="SSF46785">
    <property type="entry name" value="Winged helix' DNA-binding domain"/>
    <property type="match status" value="1"/>
</dbReference>
<dbReference type="Gene3D" id="1.10.10.10">
    <property type="entry name" value="Winged helix-like DNA-binding domain superfamily/Winged helix DNA-binding domain"/>
    <property type="match status" value="1"/>
</dbReference>
<reference evidence="1" key="1">
    <citation type="journal article" date="2014" name="Front. Microbiol.">
        <title>High frequency of phylogenetically diverse reductive dehalogenase-homologous genes in deep subseafloor sedimentary metagenomes.</title>
        <authorList>
            <person name="Kawai M."/>
            <person name="Futagami T."/>
            <person name="Toyoda A."/>
            <person name="Takaki Y."/>
            <person name="Nishi S."/>
            <person name="Hori S."/>
            <person name="Arai W."/>
            <person name="Tsubouchi T."/>
            <person name="Morono Y."/>
            <person name="Uchiyama I."/>
            <person name="Ito T."/>
            <person name="Fujiyama A."/>
            <person name="Inagaki F."/>
            <person name="Takami H."/>
        </authorList>
    </citation>
    <scope>NUCLEOTIDE SEQUENCE</scope>
    <source>
        <strain evidence="1">Expedition CK06-06</strain>
    </source>
</reference>
<evidence type="ECO:0008006" key="2">
    <source>
        <dbReference type="Google" id="ProtNLM"/>
    </source>
</evidence>
<dbReference type="Pfam" id="PF13412">
    <property type="entry name" value="HTH_24"/>
    <property type="match status" value="1"/>
</dbReference>
<name>X1NIE5_9ZZZZ</name>
<feature type="non-terminal residue" evidence="1">
    <location>
        <position position="61"/>
    </location>
</feature>
<evidence type="ECO:0000313" key="1">
    <source>
        <dbReference type="EMBL" id="GAI26560.1"/>
    </source>
</evidence>
<dbReference type="AlphaFoldDB" id="X1NIE5"/>
<accession>X1NIE5</accession>
<dbReference type="InterPro" id="IPR036390">
    <property type="entry name" value="WH_DNA-bd_sf"/>
</dbReference>
<protein>
    <recommendedName>
        <fullName evidence="2">HTH asnC-type domain-containing protein</fullName>
    </recommendedName>
</protein>
<dbReference type="InterPro" id="IPR036388">
    <property type="entry name" value="WH-like_DNA-bd_sf"/>
</dbReference>
<gene>
    <name evidence="1" type="ORF">S06H3_35892</name>
</gene>
<proteinExistence type="predicted"/>
<comment type="caution">
    <text evidence="1">The sequence shown here is derived from an EMBL/GenBank/DDBJ whole genome shotgun (WGS) entry which is preliminary data.</text>
</comment>